<dbReference type="OrthoDB" id="128536at2759"/>
<evidence type="ECO:0000313" key="5">
    <source>
        <dbReference type="EMBL" id="KAJ1960348.1"/>
    </source>
</evidence>
<comment type="caution">
    <text evidence="5">The sequence shown here is derived from an EMBL/GenBank/DDBJ whole genome shotgun (WGS) entry which is preliminary data.</text>
</comment>
<reference evidence="5" key="1">
    <citation type="submission" date="2022-07" db="EMBL/GenBank/DDBJ databases">
        <title>Phylogenomic reconstructions and comparative analyses of Kickxellomycotina fungi.</title>
        <authorList>
            <person name="Reynolds N.K."/>
            <person name="Stajich J.E."/>
            <person name="Barry K."/>
            <person name="Grigoriev I.V."/>
            <person name="Crous P."/>
            <person name="Smith M.E."/>
        </authorList>
    </citation>
    <scope>NUCLEOTIDE SEQUENCE</scope>
    <source>
        <strain evidence="5">RSA 1196</strain>
    </source>
</reference>
<name>A0A9W8AS70_9FUNG</name>
<dbReference type="GO" id="GO:0004526">
    <property type="term" value="F:ribonuclease P activity"/>
    <property type="evidence" value="ECO:0007669"/>
    <property type="project" value="UniProtKB-EC"/>
</dbReference>
<dbReference type="GO" id="GO:0008033">
    <property type="term" value="P:tRNA processing"/>
    <property type="evidence" value="ECO:0007669"/>
    <property type="project" value="UniProtKB-KW"/>
</dbReference>
<protein>
    <submittedName>
        <fullName evidence="5">Ribonuclease P protein subunit p21</fullName>
        <ecNumber evidence="5">3.1.26.5</ecNumber>
    </submittedName>
</protein>
<dbReference type="PANTHER" id="PTHR14742">
    <property type="entry name" value="RIBONUCLEASE P SUBUNIT P21"/>
    <property type="match status" value="1"/>
</dbReference>
<sequence>MGKRNVGKGKNKGERLPRSGQYLRMNFLYEASALLTSLSTVPGPLEKPATTTPLKNGLVPLEANQALNHRATTNSDRSMVTDLDQVDNVVPTVNPHNARTTENTSTRNGLGCTVYSPGKDLVPLARFYCRTMKKIAQRSVTRLDPSIKRSICQRCEALLMPGITCQPRLVRKAPRTMGFKCQVCCHQRKFVQNPAHKLFVNDPKHQVWEFPETKVPREELNPTQ</sequence>
<dbReference type="Proteomes" id="UP001150925">
    <property type="component" value="Unassembled WGS sequence"/>
</dbReference>
<proteinExistence type="inferred from homology"/>
<keyword evidence="6" id="KW-1185">Reference proteome</keyword>
<keyword evidence="3" id="KW-0862">Zinc</keyword>
<dbReference type="Pfam" id="PF04032">
    <property type="entry name" value="Rpr2"/>
    <property type="match status" value="1"/>
</dbReference>
<evidence type="ECO:0000313" key="6">
    <source>
        <dbReference type="Proteomes" id="UP001150925"/>
    </source>
</evidence>
<evidence type="ECO:0000256" key="1">
    <source>
        <dbReference type="ARBA" id="ARBA00022694"/>
    </source>
</evidence>
<accession>A0A9W8AS70</accession>
<keyword evidence="1" id="KW-0819">tRNA processing</keyword>
<dbReference type="EC" id="3.1.26.5" evidence="5"/>
<dbReference type="GO" id="GO:0046872">
    <property type="term" value="F:metal ion binding"/>
    <property type="evidence" value="ECO:0007669"/>
    <property type="project" value="UniProtKB-KW"/>
</dbReference>
<dbReference type="EMBL" id="JANBPY010001364">
    <property type="protein sequence ID" value="KAJ1960348.1"/>
    <property type="molecule type" value="Genomic_DNA"/>
</dbReference>
<keyword evidence="2" id="KW-0479">Metal-binding</keyword>
<dbReference type="InterPro" id="IPR007175">
    <property type="entry name" value="Rpr2/Snm1/Rpp21"/>
</dbReference>
<organism evidence="5 6">
    <name type="scientific">Dispira parvispora</name>
    <dbReference type="NCBI Taxonomy" id="1520584"/>
    <lineage>
        <taxon>Eukaryota</taxon>
        <taxon>Fungi</taxon>
        <taxon>Fungi incertae sedis</taxon>
        <taxon>Zoopagomycota</taxon>
        <taxon>Kickxellomycotina</taxon>
        <taxon>Dimargaritomycetes</taxon>
        <taxon>Dimargaritales</taxon>
        <taxon>Dimargaritaceae</taxon>
        <taxon>Dispira</taxon>
    </lineage>
</organism>
<dbReference type="Gene3D" id="6.20.50.20">
    <property type="match status" value="1"/>
</dbReference>
<evidence type="ECO:0000256" key="4">
    <source>
        <dbReference type="ARBA" id="ARBA00038402"/>
    </source>
</evidence>
<evidence type="ECO:0000256" key="2">
    <source>
        <dbReference type="ARBA" id="ARBA00022723"/>
    </source>
</evidence>
<gene>
    <name evidence="5" type="primary">RPP21</name>
    <name evidence="5" type="ORF">IWQ62_004265</name>
</gene>
<evidence type="ECO:0000256" key="3">
    <source>
        <dbReference type="ARBA" id="ARBA00022833"/>
    </source>
</evidence>
<dbReference type="PANTHER" id="PTHR14742:SF0">
    <property type="entry name" value="RIBONUCLEASE P PROTEIN SUBUNIT P21"/>
    <property type="match status" value="1"/>
</dbReference>
<comment type="similarity">
    <text evidence="4">Belongs to the eukaryotic/archaeal RNase P protein component 4 family.</text>
</comment>
<dbReference type="GO" id="GO:0005655">
    <property type="term" value="C:nucleolar ribonuclease P complex"/>
    <property type="evidence" value="ECO:0007669"/>
    <property type="project" value="TreeGrafter"/>
</dbReference>
<dbReference type="AlphaFoldDB" id="A0A9W8AS70"/>
<keyword evidence="5" id="KW-0378">Hydrolase</keyword>